<dbReference type="GO" id="GO:0004535">
    <property type="term" value="F:poly(A)-specific ribonuclease activity"/>
    <property type="evidence" value="ECO:0007669"/>
    <property type="project" value="InterPro"/>
</dbReference>
<dbReference type="EMBL" id="VEPZ02001044">
    <property type="protein sequence ID" value="KAE8698736.1"/>
    <property type="molecule type" value="Genomic_DNA"/>
</dbReference>
<dbReference type="PANTHER" id="PTHR10797">
    <property type="entry name" value="CCR4-NOT TRANSCRIPTION COMPLEX SUBUNIT"/>
    <property type="match status" value="1"/>
</dbReference>
<accession>A0A6A3A4E3</accession>
<dbReference type="GO" id="GO:0030014">
    <property type="term" value="C:CCR4-NOT complex"/>
    <property type="evidence" value="ECO:0007669"/>
    <property type="project" value="InterPro"/>
</dbReference>
<comment type="caution">
    <text evidence="1">The sequence shown here is derived from an EMBL/GenBank/DDBJ whole genome shotgun (WGS) entry which is preliminary data.</text>
</comment>
<reference evidence="1" key="1">
    <citation type="submission" date="2019-09" db="EMBL/GenBank/DDBJ databases">
        <title>Draft genome information of white flower Hibiscus syriacus.</title>
        <authorList>
            <person name="Kim Y.-M."/>
        </authorList>
    </citation>
    <scope>NUCLEOTIDE SEQUENCE [LARGE SCALE GENOMIC DNA]</scope>
    <source>
        <strain evidence="1">YM2019G1</strain>
    </source>
</reference>
<keyword evidence="2" id="KW-1185">Reference proteome</keyword>
<name>A0A6A3A4E3_HIBSY</name>
<evidence type="ECO:0000313" key="2">
    <source>
        <dbReference type="Proteomes" id="UP000436088"/>
    </source>
</evidence>
<gene>
    <name evidence="1" type="ORF">F3Y22_tig00110597pilonHSYRG00738</name>
</gene>
<dbReference type="Proteomes" id="UP000436088">
    <property type="component" value="Unassembled WGS sequence"/>
</dbReference>
<dbReference type="InterPro" id="IPR039637">
    <property type="entry name" value="CNOT7/CNOT8/Pop2"/>
</dbReference>
<sequence length="256" mass="29728">MQLFLQVQSMELPQKPVIVRQVFRDELEYEFRLIQSVILEYPLVSIDTEYPNTIFKADKEIIALRDEHINYQYMKSNIDILDMTQLGLTFSDYEGNLPDFDTPFCYIWEFNFKGFRKNKKKGIDSRDFATMFWNLGLFNYFRGLTWMAFHGSYDFGFLVKVLIQQSLPNDLDSFMGLLVSLLGDKIFDVKHNLKCFGLLGSLDKVARELNVVRLTGLSHQAGSDSLLTLQCFTELRKLNAFEGFQVLALALYGLQL</sequence>
<dbReference type="InterPro" id="IPR036397">
    <property type="entry name" value="RNaseH_sf"/>
</dbReference>
<dbReference type="SUPFAM" id="SSF53098">
    <property type="entry name" value="Ribonuclease H-like"/>
    <property type="match status" value="1"/>
</dbReference>
<organism evidence="1 2">
    <name type="scientific">Hibiscus syriacus</name>
    <name type="common">Rose of Sharon</name>
    <dbReference type="NCBI Taxonomy" id="106335"/>
    <lineage>
        <taxon>Eukaryota</taxon>
        <taxon>Viridiplantae</taxon>
        <taxon>Streptophyta</taxon>
        <taxon>Embryophyta</taxon>
        <taxon>Tracheophyta</taxon>
        <taxon>Spermatophyta</taxon>
        <taxon>Magnoliopsida</taxon>
        <taxon>eudicotyledons</taxon>
        <taxon>Gunneridae</taxon>
        <taxon>Pentapetalae</taxon>
        <taxon>rosids</taxon>
        <taxon>malvids</taxon>
        <taxon>Malvales</taxon>
        <taxon>Malvaceae</taxon>
        <taxon>Malvoideae</taxon>
        <taxon>Hibiscus</taxon>
    </lineage>
</organism>
<proteinExistence type="predicted"/>
<dbReference type="AlphaFoldDB" id="A0A6A3A4E3"/>
<evidence type="ECO:0000313" key="1">
    <source>
        <dbReference type="EMBL" id="KAE8698736.1"/>
    </source>
</evidence>
<protein>
    <submittedName>
        <fullName evidence="1">Shugoshin C terminus, putative isoform 1</fullName>
    </submittedName>
</protein>
<dbReference type="GO" id="GO:0003676">
    <property type="term" value="F:nucleic acid binding"/>
    <property type="evidence" value="ECO:0007669"/>
    <property type="project" value="InterPro"/>
</dbReference>
<dbReference type="InterPro" id="IPR012337">
    <property type="entry name" value="RNaseH-like_sf"/>
</dbReference>
<dbReference type="Gene3D" id="3.30.420.10">
    <property type="entry name" value="Ribonuclease H-like superfamily/Ribonuclease H"/>
    <property type="match status" value="1"/>
</dbReference>